<dbReference type="InterPro" id="IPR008135">
    <property type="entry name" value="Competence-induced_CinA"/>
</dbReference>
<dbReference type="SUPFAM" id="SSF142433">
    <property type="entry name" value="CinA-like"/>
    <property type="match status" value="1"/>
</dbReference>
<dbReference type="EMBL" id="VSSQ01005819">
    <property type="protein sequence ID" value="MPM30553.1"/>
    <property type="molecule type" value="Genomic_DNA"/>
</dbReference>
<dbReference type="Gene3D" id="3.90.950.20">
    <property type="entry name" value="CinA-like"/>
    <property type="match status" value="1"/>
</dbReference>
<feature type="domain" description="MoaB/Mog" evidence="1">
    <location>
        <begin position="5"/>
        <end position="179"/>
    </location>
</feature>
<comment type="caution">
    <text evidence="2">The sequence shown here is derived from an EMBL/GenBank/DDBJ whole genome shotgun (WGS) entry which is preliminary data.</text>
</comment>
<dbReference type="InterPro" id="IPR008136">
    <property type="entry name" value="CinA_C"/>
</dbReference>
<dbReference type="InterPro" id="IPR050101">
    <property type="entry name" value="CinA"/>
</dbReference>
<dbReference type="InterPro" id="IPR041424">
    <property type="entry name" value="CinA_KH"/>
</dbReference>
<reference evidence="2" key="1">
    <citation type="submission" date="2019-08" db="EMBL/GenBank/DDBJ databases">
        <authorList>
            <person name="Kucharzyk K."/>
            <person name="Murdoch R.W."/>
            <person name="Higgins S."/>
            <person name="Loffler F."/>
        </authorList>
    </citation>
    <scope>NUCLEOTIDE SEQUENCE</scope>
</reference>
<keyword evidence="2" id="KW-0378">Hydrolase</keyword>
<gene>
    <name evidence="2" type="primary">pncC_9</name>
    <name evidence="2" type="ORF">SDC9_77103</name>
</gene>
<dbReference type="AlphaFoldDB" id="A0A644YVR3"/>
<evidence type="ECO:0000313" key="2">
    <source>
        <dbReference type="EMBL" id="MPM30553.1"/>
    </source>
</evidence>
<dbReference type="CDD" id="cd00885">
    <property type="entry name" value="cinA"/>
    <property type="match status" value="1"/>
</dbReference>
<dbReference type="InterPro" id="IPR036653">
    <property type="entry name" value="CinA-like_C"/>
</dbReference>
<organism evidence="2">
    <name type="scientific">bioreactor metagenome</name>
    <dbReference type="NCBI Taxonomy" id="1076179"/>
    <lineage>
        <taxon>unclassified sequences</taxon>
        <taxon>metagenomes</taxon>
        <taxon>ecological metagenomes</taxon>
    </lineage>
</organism>
<evidence type="ECO:0000259" key="1">
    <source>
        <dbReference type="SMART" id="SM00852"/>
    </source>
</evidence>
<dbReference type="PANTHER" id="PTHR13939:SF0">
    <property type="entry name" value="NMN AMIDOHYDROLASE-LIKE PROTEIN YFAY"/>
    <property type="match status" value="1"/>
</dbReference>
<name>A0A644YVR3_9ZZZZ</name>
<proteinExistence type="inferred from homology"/>
<dbReference type="SUPFAM" id="SSF53218">
    <property type="entry name" value="Molybdenum cofactor biosynthesis proteins"/>
    <property type="match status" value="1"/>
</dbReference>
<dbReference type="PANTHER" id="PTHR13939">
    <property type="entry name" value="NICOTINAMIDE-NUCLEOTIDE AMIDOHYDROLASE PNCC"/>
    <property type="match status" value="1"/>
</dbReference>
<dbReference type="Pfam" id="PF02464">
    <property type="entry name" value="CinA"/>
    <property type="match status" value="1"/>
</dbReference>
<dbReference type="GO" id="GO:0019159">
    <property type="term" value="F:nicotinamide-nucleotide amidase activity"/>
    <property type="evidence" value="ECO:0007669"/>
    <property type="project" value="UniProtKB-EC"/>
</dbReference>
<sequence>MHKACVCTIGDEILIGQIVDTNSAHISRLLNKIGIKVEKMVSIQDDQSEIESVVSKLTEKYDVVIVTGGLGPTKDDITKDVLFNISKSKSYVYNQDQFDVIKSICEKRGLELTDINRNQALVPDNAKVFTNLKGTAPGMCFIFENRETESGLSLLFSLPGVPFEMEHLMEKIIPFIESKLKIDGIFHRTLVTYGIPESVLSQTIEQWELALPKSMKLAYLPNPLIGVRLRLSVYGMSTPQAEIIVNQEVEKLKAIIGDAIYGENEDTLEKVILKLLESKGLTLAIAESCTGGKISSLITSVPGCSTVYKGGITAYSNELKTNILGVSPEIIEKNGAVSEECVREMALGVQRLTKSDCAIATSGIAGPGGGADHKPVGLVWFAVVVGNEVFTAKKIFTGDRQRIIERSSSDAINLLRLKL</sequence>
<dbReference type="NCBIfam" id="TIGR00199">
    <property type="entry name" value="PncC_domain"/>
    <property type="match status" value="1"/>
</dbReference>
<dbReference type="PIRSF" id="PIRSF006728">
    <property type="entry name" value="CinA"/>
    <property type="match status" value="1"/>
</dbReference>
<dbReference type="InterPro" id="IPR001453">
    <property type="entry name" value="MoaB/Mog_dom"/>
</dbReference>
<accession>A0A644YVR3</accession>
<dbReference type="Pfam" id="PF00994">
    <property type="entry name" value="MoCF_biosynth"/>
    <property type="match status" value="1"/>
</dbReference>
<dbReference type="HAMAP" id="MF_00226_B">
    <property type="entry name" value="CinA_B"/>
    <property type="match status" value="1"/>
</dbReference>
<dbReference type="SMART" id="SM00852">
    <property type="entry name" value="MoCF_biosynth"/>
    <property type="match status" value="1"/>
</dbReference>
<dbReference type="Pfam" id="PF18146">
    <property type="entry name" value="CinA_KH"/>
    <property type="match status" value="1"/>
</dbReference>
<dbReference type="EC" id="3.5.1.42" evidence="2"/>
<dbReference type="Gene3D" id="3.40.980.10">
    <property type="entry name" value="MoaB/Mog-like domain"/>
    <property type="match status" value="1"/>
</dbReference>
<protein>
    <submittedName>
        <fullName evidence="2">Nicotinamide-nucleotide amidohydrolase PncC</fullName>
        <ecNumber evidence="2">3.5.1.42</ecNumber>
    </submittedName>
</protein>
<dbReference type="NCBIfam" id="TIGR00200">
    <property type="entry name" value="cinA_nterm"/>
    <property type="match status" value="1"/>
</dbReference>
<dbReference type="InterPro" id="IPR036425">
    <property type="entry name" value="MoaB/Mog-like_dom_sf"/>
</dbReference>